<evidence type="ECO:0000259" key="1">
    <source>
        <dbReference type="Pfam" id="PF03061"/>
    </source>
</evidence>
<protein>
    <submittedName>
        <fullName evidence="2">PaaI family thioesterase</fullName>
    </submittedName>
</protein>
<gene>
    <name evidence="2" type="ORF">HKX39_09250</name>
</gene>
<dbReference type="CDD" id="cd03443">
    <property type="entry name" value="PaaI_thioesterase"/>
    <property type="match status" value="1"/>
</dbReference>
<dbReference type="GO" id="GO:0016790">
    <property type="term" value="F:thiolester hydrolase activity"/>
    <property type="evidence" value="ECO:0007669"/>
    <property type="project" value="UniProtKB-ARBA"/>
</dbReference>
<name>A0A849PA09_9BURK</name>
<feature type="domain" description="Thioesterase" evidence="1">
    <location>
        <begin position="65"/>
        <end position="136"/>
    </location>
</feature>
<dbReference type="Gene3D" id="3.10.129.10">
    <property type="entry name" value="Hotdog Thioesterase"/>
    <property type="match status" value="1"/>
</dbReference>
<dbReference type="EMBL" id="JABGBN010000008">
    <property type="protein sequence ID" value="NOL52348.1"/>
    <property type="molecule type" value="Genomic_DNA"/>
</dbReference>
<dbReference type="AlphaFoldDB" id="A0A849PA09"/>
<dbReference type="InterPro" id="IPR029069">
    <property type="entry name" value="HotDog_dom_sf"/>
</dbReference>
<dbReference type="Pfam" id="PF03061">
    <property type="entry name" value="4HBT"/>
    <property type="match status" value="1"/>
</dbReference>
<reference evidence="2 3" key="1">
    <citation type="submission" date="2020-05" db="EMBL/GenBank/DDBJ databases">
        <authorList>
            <person name="Niu N."/>
        </authorList>
    </citation>
    <scope>NUCLEOTIDE SEQUENCE [LARGE SCALE GENOMIC DNA]</scope>
    <source>
        <strain evidence="2 3">3340-03</strain>
    </source>
</reference>
<proteinExistence type="predicted"/>
<evidence type="ECO:0000313" key="2">
    <source>
        <dbReference type="EMBL" id="NOL52348.1"/>
    </source>
</evidence>
<dbReference type="RefSeq" id="WP_171681039.1">
    <property type="nucleotide sequence ID" value="NZ_JABGBN010000008.1"/>
</dbReference>
<comment type="caution">
    <text evidence="2">The sequence shown here is derived from an EMBL/GenBank/DDBJ whole genome shotgun (WGS) entry which is preliminary data.</text>
</comment>
<dbReference type="InterPro" id="IPR006683">
    <property type="entry name" value="Thioestr_dom"/>
</dbReference>
<keyword evidence="3" id="KW-1185">Reference proteome</keyword>
<dbReference type="SUPFAM" id="SSF54637">
    <property type="entry name" value="Thioesterase/thiol ester dehydrase-isomerase"/>
    <property type="match status" value="1"/>
</dbReference>
<sequence>MSTQTQSPEGSPPLQAVPADFTPFETRSRFVQLCGPMYEKVFEDGTMGLGLLLEEKHLNQLDVPHGGILLLLADNAMGRALTHQSNWTKQYLTLALNSQFISLAKPGDFIYAKPIIHRIGKRIAFIDCDIFAGEKKVFHASGTFALTEKTP</sequence>
<accession>A0A849PA09</accession>
<organism evidence="2 3">
    <name type="scientific">Pelistega suis</name>
    <dbReference type="NCBI Taxonomy" id="1631957"/>
    <lineage>
        <taxon>Bacteria</taxon>
        <taxon>Pseudomonadati</taxon>
        <taxon>Pseudomonadota</taxon>
        <taxon>Betaproteobacteria</taxon>
        <taxon>Burkholderiales</taxon>
        <taxon>Alcaligenaceae</taxon>
        <taxon>Pelistega</taxon>
    </lineage>
</organism>
<dbReference type="Proteomes" id="UP000537862">
    <property type="component" value="Unassembled WGS sequence"/>
</dbReference>
<evidence type="ECO:0000313" key="3">
    <source>
        <dbReference type="Proteomes" id="UP000537862"/>
    </source>
</evidence>